<protein>
    <submittedName>
        <fullName evidence="2">Uncharacterized protein</fullName>
    </submittedName>
</protein>
<dbReference type="WBParaSite" id="PSU_v2.g18772.t1">
    <property type="protein sequence ID" value="PSU_v2.g18772.t1"/>
    <property type="gene ID" value="PSU_v2.g18772"/>
</dbReference>
<reference evidence="2" key="1">
    <citation type="submission" date="2022-11" db="UniProtKB">
        <authorList>
            <consortium name="WormBaseParasite"/>
        </authorList>
    </citation>
    <scope>IDENTIFICATION</scope>
</reference>
<name>A0A914YHH8_9BILA</name>
<evidence type="ECO:0000313" key="1">
    <source>
        <dbReference type="Proteomes" id="UP000887577"/>
    </source>
</evidence>
<sequence length="102" mass="11740">MDQRSEEFTASDDFKTCEKCNGTCAKTCNLNIDDNNPRQLDFGSVREIYPYYSYQNFDESENPIDENNLCKIIIGDLQITENTFHSVGGRGALPYSSLWFFE</sequence>
<proteinExistence type="predicted"/>
<evidence type="ECO:0000313" key="2">
    <source>
        <dbReference type="WBParaSite" id="PSU_v2.g18772.t1"/>
    </source>
</evidence>
<organism evidence="1 2">
    <name type="scientific">Panagrolaimus superbus</name>
    <dbReference type="NCBI Taxonomy" id="310955"/>
    <lineage>
        <taxon>Eukaryota</taxon>
        <taxon>Metazoa</taxon>
        <taxon>Ecdysozoa</taxon>
        <taxon>Nematoda</taxon>
        <taxon>Chromadorea</taxon>
        <taxon>Rhabditida</taxon>
        <taxon>Tylenchina</taxon>
        <taxon>Panagrolaimomorpha</taxon>
        <taxon>Panagrolaimoidea</taxon>
        <taxon>Panagrolaimidae</taxon>
        <taxon>Panagrolaimus</taxon>
    </lineage>
</organism>
<dbReference type="Proteomes" id="UP000887577">
    <property type="component" value="Unplaced"/>
</dbReference>
<keyword evidence="1" id="KW-1185">Reference proteome</keyword>
<dbReference type="AlphaFoldDB" id="A0A914YHH8"/>
<accession>A0A914YHH8</accession>